<dbReference type="AlphaFoldDB" id="A0A9W9EUX2"/>
<evidence type="ECO:0000256" key="2">
    <source>
        <dbReference type="ARBA" id="ARBA00007663"/>
    </source>
</evidence>
<evidence type="ECO:0000256" key="5">
    <source>
        <dbReference type="ARBA" id="ARBA00022490"/>
    </source>
</evidence>
<accession>A0A9W9EUX2</accession>
<evidence type="ECO:0000256" key="7">
    <source>
        <dbReference type="ARBA" id="ARBA00048366"/>
    </source>
</evidence>
<dbReference type="InterPro" id="IPR050156">
    <property type="entry name" value="TC-AMP_synthase_SUA5"/>
</dbReference>
<dbReference type="PROSITE" id="PS51163">
    <property type="entry name" value="YRDC"/>
    <property type="match status" value="1"/>
</dbReference>
<dbReference type="GO" id="GO:0061710">
    <property type="term" value="F:L-threonylcarbamoyladenylate synthase"/>
    <property type="evidence" value="ECO:0007669"/>
    <property type="project" value="UniProtKB-EC"/>
</dbReference>
<evidence type="ECO:0000256" key="1">
    <source>
        <dbReference type="ARBA" id="ARBA00004496"/>
    </source>
</evidence>
<evidence type="ECO:0000259" key="9">
    <source>
        <dbReference type="PROSITE" id="PS51163"/>
    </source>
</evidence>
<gene>
    <name evidence="10" type="ORF">N7456_011987</name>
</gene>
<evidence type="ECO:0000256" key="6">
    <source>
        <dbReference type="ARBA" id="ARBA00022679"/>
    </source>
</evidence>
<dbReference type="Pfam" id="PF01300">
    <property type="entry name" value="Sua5_yciO_yrdC"/>
    <property type="match status" value="1"/>
</dbReference>
<sequence>MAEESKTTQPRQRKVIPAPGELPDAKRDAARAFEALKAGGVIIVPTDVGYGMMAASVEAIERFFAAKKRKAGHSLGIIGTYNLHKKLHDLPEEKYQVAGTFLEEMGVTISVVGKMRENIHELLPSHLLPTLDKVTKNGTLAMAFAESPFHRELGRLNDLNGQIMIGSSANLTGQGQKFRVEDIEPEVLEAADLVIDYGRQKYHFSGRAGTILDLDNERVLRIGACYPLIAEGLTRWFGWSVPEDPDWDPNQKELGISIKREGGFKV</sequence>
<dbReference type="PANTHER" id="PTHR17490">
    <property type="entry name" value="SUA5"/>
    <property type="match status" value="1"/>
</dbReference>
<comment type="subcellular location">
    <subcellularLocation>
        <location evidence="1">Cytoplasm</location>
    </subcellularLocation>
</comment>
<organism evidence="10 11">
    <name type="scientific">Penicillium angulare</name>
    <dbReference type="NCBI Taxonomy" id="116970"/>
    <lineage>
        <taxon>Eukaryota</taxon>
        <taxon>Fungi</taxon>
        <taxon>Dikarya</taxon>
        <taxon>Ascomycota</taxon>
        <taxon>Pezizomycotina</taxon>
        <taxon>Eurotiomycetes</taxon>
        <taxon>Eurotiomycetidae</taxon>
        <taxon>Eurotiales</taxon>
        <taxon>Aspergillaceae</taxon>
        <taxon>Penicillium</taxon>
    </lineage>
</organism>
<evidence type="ECO:0000256" key="4">
    <source>
        <dbReference type="ARBA" id="ARBA00015492"/>
    </source>
</evidence>
<dbReference type="EMBL" id="JAPQKH010000007">
    <property type="protein sequence ID" value="KAJ5088371.1"/>
    <property type="molecule type" value="Genomic_DNA"/>
</dbReference>
<comment type="catalytic activity">
    <reaction evidence="7">
        <text>L-threonine + hydrogencarbonate + ATP = L-threonylcarbamoyladenylate + diphosphate + H2O</text>
        <dbReference type="Rhea" id="RHEA:36407"/>
        <dbReference type="ChEBI" id="CHEBI:15377"/>
        <dbReference type="ChEBI" id="CHEBI:17544"/>
        <dbReference type="ChEBI" id="CHEBI:30616"/>
        <dbReference type="ChEBI" id="CHEBI:33019"/>
        <dbReference type="ChEBI" id="CHEBI:57926"/>
        <dbReference type="ChEBI" id="CHEBI:73682"/>
        <dbReference type="EC" id="2.7.7.87"/>
    </reaction>
</comment>
<dbReference type="SUPFAM" id="SSF55821">
    <property type="entry name" value="YrdC/RibB"/>
    <property type="match status" value="1"/>
</dbReference>
<feature type="domain" description="YrdC-like" evidence="9">
    <location>
        <begin position="26"/>
        <end position="225"/>
    </location>
</feature>
<reference evidence="10" key="1">
    <citation type="submission" date="2022-11" db="EMBL/GenBank/DDBJ databases">
        <authorList>
            <person name="Petersen C."/>
        </authorList>
    </citation>
    <scope>NUCLEOTIDE SEQUENCE</scope>
    <source>
        <strain evidence="10">IBT 30069</strain>
    </source>
</reference>
<keyword evidence="6" id="KW-0808">Transferase</keyword>
<evidence type="ECO:0000313" key="11">
    <source>
        <dbReference type="Proteomes" id="UP001149165"/>
    </source>
</evidence>
<dbReference type="GO" id="GO:0000049">
    <property type="term" value="F:tRNA binding"/>
    <property type="evidence" value="ECO:0007669"/>
    <property type="project" value="TreeGrafter"/>
</dbReference>
<evidence type="ECO:0000256" key="3">
    <source>
        <dbReference type="ARBA" id="ARBA00012584"/>
    </source>
</evidence>
<dbReference type="GO" id="GO:0006450">
    <property type="term" value="P:regulation of translational fidelity"/>
    <property type="evidence" value="ECO:0007669"/>
    <property type="project" value="TreeGrafter"/>
</dbReference>
<keyword evidence="11" id="KW-1185">Reference proteome</keyword>
<evidence type="ECO:0000313" key="10">
    <source>
        <dbReference type="EMBL" id="KAJ5088371.1"/>
    </source>
</evidence>
<dbReference type="InterPro" id="IPR006070">
    <property type="entry name" value="Sua5-like_dom"/>
</dbReference>
<dbReference type="GO" id="GO:0003725">
    <property type="term" value="F:double-stranded RNA binding"/>
    <property type="evidence" value="ECO:0007669"/>
    <property type="project" value="InterPro"/>
</dbReference>
<comment type="similarity">
    <text evidence="2">Belongs to the SUA5 family.</text>
</comment>
<protein>
    <recommendedName>
        <fullName evidence="4">Threonylcarbamoyl-AMP synthase</fullName>
        <ecNumber evidence="3">2.7.7.87</ecNumber>
    </recommendedName>
</protein>
<dbReference type="PANTHER" id="PTHR17490:SF10">
    <property type="entry name" value="THREONYLCARBAMOYL-AMP SYNTHASE"/>
    <property type="match status" value="1"/>
</dbReference>
<dbReference type="EC" id="2.7.7.87" evidence="3"/>
<dbReference type="InterPro" id="IPR017945">
    <property type="entry name" value="DHBP_synth_RibB-like_a/b_dom"/>
</dbReference>
<evidence type="ECO:0000256" key="8">
    <source>
        <dbReference type="SAM" id="MobiDB-lite"/>
    </source>
</evidence>
<dbReference type="GO" id="GO:0005737">
    <property type="term" value="C:cytoplasm"/>
    <property type="evidence" value="ECO:0007669"/>
    <property type="project" value="UniProtKB-SubCell"/>
</dbReference>
<reference evidence="10" key="2">
    <citation type="journal article" date="2023" name="IMA Fungus">
        <title>Comparative genomic study of the Penicillium genus elucidates a diverse pangenome and 15 lateral gene transfer events.</title>
        <authorList>
            <person name="Petersen C."/>
            <person name="Sorensen T."/>
            <person name="Nielsen M.R."/>
            <person name="Sondergaard T.E."/>
            <person name="Sorensen J.L."/>
            <person name="Fitzpatrick D.A."/>
            <person name="Frisvad J.C."/>
            <person name="Nielsen K.L."/>
        </authorList>
    </citation>
    <scope>NUCLEOTIDE SEQUENCE</scope>
    <source>
        <strain evidence="10">IBT 30069</strain>
    </source>
</reference>
<keyword evidence="5" id="KW-0963">Cytoplasm</keyword>
<proteinExistence type="inferred from homology"/>
<dbReference type="OrthoDB" id="4664297at2759"/>
<dbReference type="Gene3D" id="3.90.870.10">
    <property type="entry name" value="DHBP synthase"/>
    <property type="match status" value="1"/>
</dbReference>
<dbReference type="Proteomes" id="UP001149165">
    <property type="component" value="Unassembled WGS sequence"/>
</dbReference>
<name>A0A9W9EUX2_9EURO</name>
<feature type="region of interest" description="Disordered" evidence="8">
    <location>
        <begin position="1"/>
        <end position="22"/>
    </location>
</feature>
<comment type="caution">
    <text evidence="10">The sequence shown here is derived from an EMBL/GenBank/DDBJ whole genome shotgun (WGS) entry which is preliminary data.</text>
</comment>